<feature type="region of interest" description="Disordered" evidence="8">
    <location>
        <begin position="1"/>
        <end position="101"/>
    </location>
</feature>
<evidence type="ECO:0000256" key="7">
    <source>
        <dbReference type="ARBA" id="ARBA00023306"/>
    </source>
</evidence>
<keyword evidence="2" id="KW-1003">Cell membrane</keyword>
<accession>A0AAU6Q1A4</accession>
<dbReference type="InterPro" id="IPR013685">
    <property type="entry name" value="POTRA_FtsQ_type"/>
</dbReference>
<reference evidence="10" key="1">
    <citation type="submission" date="2024-03" db="EMBL/GenBank/DDBJ databases">
        <title>Deinococcus weizhi sp. nov., isolated from human skin.</title>
        <authorList>
            <person name="Wei Z."/>
            <person name="Tian F."/>
            <person name="Yang C."/>
            <person name="Xin L.T."/>
            <person name="Wen Z.J."/>
            <person name="Lan K.C."/>
            <person name="Yu L."/>
            <person name="Zhe W."/>
            <person name="Dan F.D."/>
            <person name="Jun W."/>
            <person name="Rui Z."/>
            <person name="Yong X.J."/>
            <person name="Ting Y."/>
            <person name="Wei X."/>
            <person name="Xu Z.G."/>
            <person name="Xin Z."/>
            <person name="Dong F.G."/>
            <person name="Ni X.M."/>
            <person name="Zheng M.G."/>
            <person name="Chun Y."/>
            <person name="Qian W.X."/>
        </authorList>
    </citation>
    <scope>NUCLEOTIDE SEQUENCE</scope>
    <source>
        <strain evidence="10">VB142</strain>
    </source>
</reference>
<dbReference type="PROSITE" id="PS51779">
    <property type="entry name" value="POTRA"/>
    <property type="match status" value="1"/>
</dbReference>
<sequence>MSSDPPLNRPPAPPDDLPAESSPPSRPRVPGAGVPMVDFQLDDLTSGAPSEEKPSSRPRFLRSRSEPLQPPAEAAPTAPTEEVTPEDVPPSPAPAAARPARRRRGIKPGWVVVSGLLTLGLLFLTWSQVPIKTVQVSGNTHLSNGEVRRLAGLPQDKSPFGWLYYGAWKAKGLLASPWIVSAEVTRKFPDTVILAVSERQPFARWQRPGAGEVLVSEDGTTLPTGAGIVPGDLARLPVVTGWGPERLSEALRLTRALSRYTVQSVTYTPAGFTAKTASGTAWGGDLETFVKYAGSIGMYPNKKIHIYPWGVSVQE</sequence>
<comment type="subcellular location">
    <subcellularLocation>
        <location evidence="1">Membrane</location>
    </subcellularLocation>
</comment>
<evidence type="ECO:0000256" key="6">
    <source>
        <dbReference type="ARBA" id="ARBA00023136"/>
    </source>
</evidence>
<evidence type="ECO:0000256" key="5">
    <source>
        <dbReference type="ARBA" id="ARBA00022989"/>
    </source>
</evidence>
<name>A0AAU6Q1A4_9DEIO</name>
<organism evidence="10">
    <name type="scientific">Deinococcus sp. VB142</name>
    <dbReference type="NCBI Taxonomy" id="3112952"/>
    <lineage>
        <taxon>Bacteria</taxon>
        <taxon>Thermotogati</taxon>
        <taxon>Deinococcota</taxon>
        <taxon>Deinococci</taxon>
        <taxon>Deinococcales</taxon>
        <taxon>Deinococcaceae</taxon>
        <taxon>Deinococcus</taxon>
    </lineage>
</organism>
<dbReference type="RefSeq" id="WP_339095135.1">
    <property type="nucleotide sequence ID" value="NZ_CP149782.1"/>
</dbReference>
<dbReference type="Pfam" id="PF08478">
    <property type="entry name" value="POTRA_1"/>
    <property type="match status" value="1"/>
</dbReference>
<gene>
    <name evidence="10" type="ORF">WDJ50_11260</name>
</gene>
<evidence type="ECO:0000256" key="4">
    <source>
        <dbReference type="ARBA" id="ARBA00022692"/>
    </source>
</evidence>
<dbReference type="InterPro" id="IPR034746">
    <property type="entry name" value="POTRA"/>
</dbReference>
<proteinExistence type="predicted"/>
<dbReference type="PANTHER" id="PTHR35851:SF1">
    <property type="entry name" value="CELL DIVISION PROTEIN FTSQ"/>
    <property type="match status" value="1"/>
</dbReference>
<evidence type="ECO:0000256" key="3">
    <source>
        <dbReference type="ARBA" id="ARBA00022618"/>
    </source>
</evidence>
<evidence type="ECO:0000256" key="8">
    <source>
        <dbReference type="SAM" id="MobiDB-lite"/>
    </source>
</evidence>
<dbReference type="PANTHER" id="PTHR35851">
    <property type="entry name" value="CELL DIVISION PROTEIN FTSQ"/>
    <property type="match status" value="1"/>
</dbReference>
<dbReference type="GO" id="GO:0016020">
    <property type="term" value="C:membrane"/>
    <property type="evidence" value="ECO:0007669"/>
    <property type="project" value="UniProtKB-SubCell"/>
</dbReference>
<feature type="compositionally biased region" description="Pro residues" evidence="8">
    <location>
        <begin position="7"/>
        <end position="16"/>
    </location>
</feature>
<keyword evidence="7" id="KW-0131">Cell cycle</keyword>
<dbReference type="AlphaFoldDB" id="A0AAU6Q1A4"/>
<evidence type="ECO:0000256" key="1">
    <source>
        <dbReference type="ARBA" id="ARBA00004370"/>
    </source>
</evidence>
<feature type="domain" description="POTRA" evidence="9">
    <location>
        <begin position="129"/>
        <end position="199"/>
    </location>
</feature>
<evidence type="ECO:0000259" key="9">
    <source>
        <dbReference type="PROSITE" id="PS51779"/>
    </source>
</evidence>
<dbReference type="InterPro" id="IPR026579">
    <property type="entry name" value="FtsQ"/>
</dbReference>
<keyword evidence="4" id="KW-0812">Transmembrane</keyword>
<keyword evidence="6" id="KW-0472">Membrane</keyword>
<keyword evidence="3" id="KW-0132">Cell division</keyword>
<dbReference type="GO" id="GO:0090529">
    <property type="term" value="P:cell septum assembly"/>
    <property type="evidence" value="ECO:0007669"/>
    <property type="project" value="InterPro"/>
</dbReference>
<keyword evidence="5" id="KW-1133">Transmembrane helix</keyword>
<evidence type="ECO:0000313" key="10">
    <source>
        <dbReference type="EMBL" id="WYF43984.1"/>
    </source>
</evidence>
<feature type="compositionally biased region" description="Low complexity" evidence="8">
    <location>
        <begin position="71"/>
        <end position="82"/>
    </location>
</feature>
<dbReference type="EMBL" id="CP149782">
    <property type="protein sequence ID" value="WYF43984.1"/>
    <property type="molecule type" value="Genomic_DNA"/>
</dbReference>
<protein>
    <submittedName>
        <fullName evidence="10">FtsQ-type POTRA domain-containing protein</fullName>
    </submittedName>
</protein>
<evidence type="ECO:0000256" key="2">
    <source>
        <dbReference type="ARBA" id="ARBA00022475"/>
    </source>
</evidence>
<dbReference type="Gene3D" id="3.10.20.310">
    <property type="entry name" value="membrane protein fhac"/>
    <property type="match status" value="1"/>
</dbReference>